<keyword evidence="1" id="KW-0378">Hydrolase</keyword>
<dbReference type="OrthoDB" id="9773910at2"/>
<keyword evidence="2" id="KW-1185">Reference proteome</keyword>
<dbReference type="PANTHER" id="PTHR43611">
    <property type="entry name" value="ALPHA-D-GLUCOSE 1-PHOSPHATE PHOSPHATASE"/>
    <property type="match status" value="1"/>
</dbReference>
<dbReference type="NCBIfam" id="TIGR01509">
    <property type="entry name" value="HAD-SF-IA-v3"/>
    <property type="match status" value="1"/>
</dbReference>
<dbReference type="PANTHER" id="PTHR43611:SF3">
    <property type="entry name" value="FLAVIN MONONUCLEOTIDE HYDROLASE 1, CHLOROPLATIC"/>
    <property type="match status" value="1"/>
</dbReference>
<dbReference type="EMBL" id="QGGU01000002">
    <property type="protein sequence ID" value="PWK53793.1"/>
    <property type="molecule type" value="Genomic_DNA"/>
</dbReference>
<sequence length="219" mass="25628">MKTAINWNAIDTVLLDMDGTILDLHFDNYFWLTYLPEKFAIKHNISFESAFEKLSQQFNTLRGTLNWYCLDYWTDTLQMDIVGLKKNIQHKVAFRPQALAFLQFLKQQNKQVFLATNAHPRSLEIKQLNTRFHQYFDELITSHEFGAPKEQQSFWQQLQKKIEFDNYKTLFIDDSVAVLTSAQQFGIGYLLGIAQPDSQKPPQSMAPFDAIENFNDIML</sequence>
<dbReference type="Proteomes" id="UP000245790">
    <property type="component" value="Unassembled WGS sequence"/>
</dbReference>
<dbReference type="InterPro" id="IPR036412">
    <property type="entry name" value="HAD-like_sf"/>
</dbReference>
<dbReference type="SFLD" id="SFLDS00003">
    <property type="entry name" value="Haloacid_Dehalogenase"/>
    <property type="match status" value="1"/>
</dbReference>
<comment type="caution">
    <text evidence="1">The sequence shown here is derived from an EMBL/GenBank/DDBJ whole genome shotgun (WGS) entry which is preliminary data.</text>
</comment>
<dbReference type="NCBIfam" id="NF011564">
    <property type="entry name" value="PRK14988.1"/>
    <property type="match status" value="1"/>
</dbReference>
<dbReference type="SUPFAM" id="SSF56784">
    <property type="entry name" value="HAD-like"/>
    <property type="match status" value="1"/>
</dbReference>
<dbReference type="InterPro" id="IPR006439">
    <property type="entry name" value="HAD-SF_hydro_IA"/>
</dbReference>
<dbReference type="RefSeq" id="WP_109761854.1">
    <property type="nucleotide sequence ID" value="NZ_QGGU01000002.1"/>
</dbReference>
<dbReference type="SFLD" id="SFLDG01129">
    <property type="entry name" value="C1.5:_HAD__Beta-PGM__Phosphata"/>
    <property type="match status" value="1"/>
</dbReference>
<evidence type="ECO:0000313" key="1">
    <source>
        <dbReference type="EMBL" id="PWK53793.1"/>
    </source>
</evidence>
<protein>
    <submittedName>
        <fullName evidence="1">Putative hydrolase of the HAD superfamily</fullName>
    </submittedName>
</protein>
<proteinExistence type="predicted"/>
<gene>
    <name evidence="1" type="ORF">C8D97_102182</name>
</gene>
<reference evidence="1 2" key="1">
    <citation type="submission" date="2018-05" db="EMBL/GenBank/DDBJ databases">
        <title>Genomic Encyclopedia of Type Strains, Phase IV (KMG-IV): sequencing the most valuable type-strain genomes for metagenomic binning, comparative biology and taxonomic classification.</title>
        <authorList>
            <person name="Goeker M."/>
        </authorList>
    </citation>
    <scope>NUCLEOTIDE SEQUENCE [LARGE SCALE GENOMIC DNA]</scope>
    <source>
        <strain evidence="1 2">DSM 25350</strain>
    </source>
</reference>
<dbReference type="InterPro" id="IPR023214">
    <property type="entry name" value="HAD_sf"/>
</dbReference>
<name>A0A316FZE8_9GAMM</name>
<dbReference type="Pfam" id="PF00702">
    <property type="entry name" value="Hydrolase"/>
    <property type="match status" value="1"/>
</dbReference>
<dbReference type="Gene3D" id="3.40.50.1000">
    <property type="entry name" value="HAD superfamily/HAD-like"/>
    <property type="match status" value="1"/>
</dbReference>
<dbReference type="GO" id="GO:0016787">
    <property type="term" value="F:hydrolase activity"/>
    <property type="evidence" value="ECO:0007669"/>
    <property type="project" value="UniProtKB-KW"/>
</dbReference>
<dbReference type="CDD" id="cd01427">
    <property type="entry name" value="HAD_like"/>
    <property type="match status" value="1"/>
</dbReference>
<accession>A0A316FZE8</accession>
<dbReference type="AlphaFoldDB" id="A0A316FZE8"/>
<evidence type="ECO:0000313" key="2">
    <source>
        <dbReference type="Proteomes" id="UP000245790"/>
    </source>
</evidence>
<organism evidence="1 2">
    <name type="scientific">Pleionea mediterranea</name>
    <dbReference type="NCBI Taxonomy" id="523701"/>
    <lineage>
        <taxon>Bacteria</taxon>
        <taxon>Pseudomonadati</taxon>
        <taxon>Pseudomonadota</taxon>
        <taxon>Gammaproteobacteria</taxon>
        <taxon>Oceanospirillales</taxon>
        <taxon>Pleioneaceae</taxon>
        <taxon>Pleionea</taxon>
    </lineage>
</organism>